<dbReference type="InterPro" id="IPR029150">
    <property type="entry name" value="dCache_3"/>
</dbReference>
<dbReference type="PANTHER" id="PTHR32089:SF112">
    <property type="entry name" value="LYSOZYME-LIKE PROTEIN-RELATED"/>
    <property type="match status" value="1"/>
</dbReference>
<dbReference type="SUPFAM" id="SSF103190">
    <property type="entry name" value="Sensory domain-like"/>
    <property type="match status" value="1"/>
</dbReference>
<keyword evidence="5" id="KW-0812">Transmembrane</keyword>
<dbReference type="InterPro" id="IPR003660">
    <property type="entry name" value="HAMP_dom"/>
</dbReference>
<proteinExistence type="inferred from homology"/>
<dbReference type="Gene3D" id="1.10.287.950">
    <property type="entry name" value="Methyl-accepting chemotaxis protein"/>
    <property type="match status" value="1"/>
</dbReference>
<feature type="coiled-coil region" evidence="4">
    <location>
        <begin position="622"/>
        <end position="688"/>
    </location>
</feature>
<dbReference type="Pfam" id="PF00015">
    <property type="entry name" value="MCPsignal"/>
    <property type="match status" value="1"/>
</dbReference>
<organism evidence="8 9">
    <name type="scientific">Spirochaeta isovalerica</name>
    <dbReference type="NCBI Taxonomy" id="150"/>
    <lineage>
        <taxon>Bacteria</taxon>
        <taxon>Pseudomonadati</taxon>
        <taxon>Spirochaetota</taxon>
        <taxon>Spirochaetia</taxon>
        <taxon>Spirochaetales</taxon>
        <taxon>Spirochaetaceae</taxon>
        <taxon>Spirochaeta</taxon>
    </lineage>
</organism>
<dbReference type="EMBL" id="JACHGJ010000002">
    <property type="protein sequence ID" value="MBB6479356.1"/>
    <property type="molecule type" value="Genomic_DNA"/>
</dbReference>
<keyword evidence="5" id="KW-0472">Membrane</keyword>
<comment type="similarity">
    <text evidence="2">Belongs to the methyl-accepting chemotaxis (MCP) protein family.</text>
</comment>
<dbReference type="PROSITE" id="PS50885">
    <property type="entry name" value="HAMP"/>
    <property type="match status" value="1"/>
</dbReference>
<dbReference type="PANTHER" id="PTHR32089">
    <property type="entry name" value="METHYL-ACCEPTING CHEMOTAXIS PROTEIN MCPB"/>
    <property type="match status" value="1"/>
</dbReference>
<dbReference type="PROSITE" id="PS50111">
    <property type="entry name" value="CHEMOTAXIS_TRANSDUC_2"/>
    <property type="match status" value="1"/>
</dbReference>
<feature type="transmembrane region" description="Helical" evidence="5">
    <location>
        <begin position="286"/>
        <end position="305"/>
    </location>
</feature>
<dbReference type="SMART" id="SM00283">
    <property type="entry name" value="MA"/>
    <property type="match status" value="1"/>
</dbReference>
<dbReference type="GO" id="GO:0007165">
    <property type="term" value="P:signal transduction"/>
    <property type="evidence" value="ECO:0007669"/>
    <property type="project" value="UniProtKB-KW"/>
</dbReference>
<protein>
    <submittedName>
        <fullName evidence="8">Methyl-accepting chemotaxis protein</fullName>
    </submittedName>
</protein>
<dbReference type="InterPro" id="IPR004090">
    <property type="entry name" value="Chemotax_Me-accpt_rcpt"/>
</dbReference>
<sequence>MAVIFFIGRSFRDIVYVESIEESKMVVSQIQTLQKQLETKALSMASLIANNPAIIEAYSLGSVDEIHDALKNQADPLIDKLQDALEVEHLRVHFHIAPARSLYRTWSDAWGDDLSGFRNSVIQTIQTGKPIMGIELGKGGMVIRGVHPVRVNGRVVGSLELYFQPQQMLQMMSADEEASGLVLLAERERLLDIMFESDLANYDLGQIGPVMVSYRSSDWIDPQTLLSEKLINEARSMNETVYDSRGDMVISYIPINDFRGQAVGLYVFISDTSEQMARLNRSSSELIALMAVINVLMLGGLIFWLSKFVIRPIKRQDKAVEIISKGSGDLTHRIEVKRKDEIGMIAANFNLFMEQLAQIIGNTRDASKNTRNSSTALSFLTNETLTATASISESIEKTREQLTNMEKEMDGSRSFAEIIGEKSEVFQESVEQLSAIVEESSSGLVEMLASLENVNKLVQNRQELTTDLVSLSKKGEESIYETTDQIKSIRNAIEQIQEFASTIDQIASQTNLLSMNAAIEAAHAGEAGKGFAVVAEEIRSLAETSGEESRRISESITTITDIILNTEQSGQASKEAFIEIDKAVKSVADGLHGIALSTEELTIGSREVMEAIHQVQDVTVAVKDSSEEIRDQQNNLNAVINRSIKSMSYLEQLAEEMNDRRNQIKEAMDSLLEVVKKLSVDSKEMEKEIERFTL</sequence>
<dbReference type="Pfam" id="PF00672">
    <property type="entry name" value="HAMP"/>
    <property type="match status" value="1"/>
</dbReference>
<dbReference type="RefSeq" id="WP_184744528.1">
    <property type="nucleotide sequence ID" value="NZ_JACHGJ010000002.1"/>
</dbReference>
<dbReference type="InterPro" id="IPR004089">
    <property type="entry name" value="MCPsignal_dom"/>
</dbReference>
<dbReference type="CDD" id="cd06225">
    <property type="entry name" value="HAMP"/>
    <property type="match status" value="1"/>
</dbReference>
<dbReference type="Gene3D" id="6.10.340.10">
    <property type="match status" value="1"/>
</dbReference>
<keyword evidence="4" id="KW-0175">Coiled coil</keyword>
<dbReference type="GO" id="GO:0016020">
    <property type="term" value="C:membrane"/>
    <property type="evidence" value="ECO:0007669"/>
    <property type="project" value="InterPro"/>
</dbReference>
<evidence type="ECO:0000256" key="2">
    <source>
        <dbReference type="ARBA" id="ARBA00029447"/>
    </source>
</evidence>
<evidence type="ECO:0000259" key="6">
    <source>
        <dbReference type="PROSITE" id="PS50111"/>
    </source>
</evidence>
<feature type="domain" description="HAMP" evidence="7">
    <location>
        <begin position="307"/>
        <end position="361"/>
    </location>
</feature>
<dbReference type="SUPFAM" id="SSF58104">
    <property type="entry name" value="Methyl-accepting chemotaxis protein (MCP) signaling domain"/>
    <property type="match status" value="1"/>
</dbReference>
<gene>
    <name evidence="8" type="ORF">HNR50_001014</name>
</gene>
<evidence type="ECO:0000313" key="9">
    <source>
        <dbReference type="Proteomes" id="UP000587760"/>
    </source>
</evidence>
<evidence type="ECO:0000256" key="5">
    <source>
        <dbReference type="SAM" id="Phobius"/>
    </source>
</evidence>
<dbReference type="GO" id="GO:0006935">
    <property type="term" value="P:chemotaxis"/>
    <property type="evidence" value="ECO:0007669"/>
    <property type="project" value="InterPro"/>
</dbReference>
<dbReference type="Gene3D" id="3.30.450.20">
    <property type="entry name" value="PAS domain"/>
    <property type="match status" value="1"/>
</dbReference>
<comment type="caution">
    <text evidence="8">The sequence shown here is derived from an EMBL/GenBank/DDBJ whole genome shotgun (WGS) entry which is preliminary data.</text>
</comment>
<keyword evidence="5" id="KW-1133">Transmembrane helix</keyword>
<reference evidence="8 9" key="1">
    <citation type="submission" date="2020-08" db="EMBL/GenBank/DDBJ databases">
        <title>Genomic Encyclopedia of Type Strains, Phase IV (KMG-IV): sequencing the most valuable type-strain genomes for metagenomic binning, comparative biology and taxonomic classification.</title>
        <authorList>
            <person name="Goeker M."/>
        </authorList>
    </citation>
    <scope>NUCLEOTIDE SEQUENCE [LARGE SCALE GENOMIC DNA]</scope>
    <source>
        <strain evidence="8 9">DSM 2461</strain>
    </source>
</reference>
<keyword evidence="9" id="KW-1185">Reference proteome</keyword>
<evidence type="ECO:0000256" key="1">
    <source>
        <dbReference type="ARBA" id="ARBA00023224"/>
    </source>
</evidence>
<dbReference type="Proteomes" id="UP000587760">
    <property type="component" value="Unassembled WGS sequence"/>
</dbReference>
<feature type="domain" description="Methyl-accepting transducer" evidence="6">
    <location>
        <begin position="408"/>
        <end position="630"/>
    </location>
</feature>
<keyword evidence="1 3" id="KW-0807">Transducer</keyword>
<name>A0A841R696_9SPIO</name>
<dbReference type="Pfam" id="PF14827">
    <property type="entry name" value="dCache_3"/>
    <property type="match status" value="1"/>
</dbReference>
<accession>A0A841R696</accession>
<dbReference type="PRINTS" id="PR00260">
    <property type="entry name" value="CHEMTRNSDUCR"/>
</dbReference>
<evidence type="ECO:0000313" key="8">
    <source>
        <dbReference type="EMBL" id="MBB6479356.1"/>
    </source>
</evidence>
<evidence type="ECO:0000256" key="4">
    <source>
        <dbReference type="SAM" id="Coils"/>
    </source>
</evidence>
<dbReference type="GO" id="GO:0004888">
    <property type="term" value="F:transmembrane signaling receptor activity"/>
    <property type="evidence" value="ECO:0007669"/>
    <property type="project" value="InterPro"/>
</dbReference>
<evidence type="ECO:0000256" key="3">
    <source>
        <dbReference type="PROSITE-ProRule" id="PRU00284"/>
    </source>
</evidence>
<dbReference type="AlphaFoldDB" id="A0A841R696"/>
<evidence type="ECO:0000259" key="7">
    <source>
        <dbReference type="PROSITE" id="PS50885"/>
    </source>
</evidence>
<dbReference type="InterPro" id="IPR029151">
    <property type="entry name" value="Sensor-like_sf"/>
</dbReference>
<dbReference type="SMART" id="SM00304">
    <property type="entry name" value="HAMP"/>
    <property type="match status" value="1"/>
</dbReference>